<evidence type="ECO:0000256" key="1">
    <source>
        <dbReference type="ARBA" id="ARBA00023235"/>
    </source>
</evidence>
<dbReference type="GO" id="GO:0046487">
    <property type="term" value="P:glyoxylate metabolic process"/>
    <property type="evidence" value="ECO:0007669"/>
    <property type="project" value="TreeGrafter"/>
</dbReference>
<dbReference type="PANTHER" id="PTHR43489">
    <property type="entry name" value="ISOMERASE"/>
    <property type="match status" value="1"/>
</dbReference>
<dbReference type="GO" id="GO:0008903">
    <property type="term" value="F:hydroxypyruvate isomerase activity"/>
    <property type="evidence" value="ECO:0007669"/>
    <property type="project" value="UniProtKB-EC"/>
</dbReference>
<feature type="region of interest" description="Disordered" evidence="4">
    <location>
        <begin position="264"/>
        <end position="287"/>
    </location>
</feature>
<dbReference type="SUPFAM" id="SSF51658">
    <property type="entry name" value="Xylose isomerase-like"/>
    <property type="match status" value="1"/>
</dbReference>
<dbReference type="InterPro" id="IPR017643">
    <property type="entry name" value="Hydroxypyruvate_isomerase"/>
</dbReference>
<comment type="caution">
    <text evidence="6">The sequence shown here is derived from an EMBL/GenBank/DDBJ whole genome shotgun (WGS) entry which is preliminary data.</text>
</comment>
<dbReference type="EMBL" id="JAJLJH010000001">
    <property type="protein sequence ID" value="MCK9685597.1"/>
    <property type="molecule type" value="Genomic_DNA"/>
</dbReference>
<dbReference type="Pfam" id="PF01261">
    <property type="entry name" value="AP_endonuc_2"/>
    <property type="match status" value="1"/>
</dbReference>
<dbReference type="Proteomes" id="UP001139353">
    <property type="component" value="Unassembled WGS sequence"/>
</dbReference>
<gene>
    <name evidence="6" type="primary">hyi</name>
    <name evidence="6" type="ORF">LPC04_07740</name>
</gene>
<evidence type="ECO:0000259" key="5">
    <source>
        <dbReference type="Pfam" id="PF01261"/>
    </source>
</evidence>
<dbReference type="InterPro" id="IPR050417">
    <property type="entry name" value="Sugar_Epim/Isomerase"/>
</dbReference>
<evidence type="ECO:0000256" key="2">
    <source>
        <dbReference type="PIRNR" id="PIRNR006241"/>
    </source>
</evidence>
<dbReference type="InterPro" id="IPR036237">
    <property type="entry name" value="Xyl_isomerase-like_sf"/>
</dbReference>
<accession>A0A9X1YJM7</accession>
<dbReference type="InterPro" id="IPR013022">
    <property type="entry name" value="Xyl_isomerase-like_TIM-brl"/>
</dbReference>
<reference evidence="6" key="1">
    <citation type="submission" date="2021-11" db="EMBL/GenBank/DDBJ databases">
        <title>BS-T2-15 a new species belonging to the Comamonadaceae family isolated from the soil of a French oak forest.</title>
        <authorList>
            <person name="Mieszkin S."/>
            <person name="Alain K."/>
        </authorList>
    </citation>
    <scope>NUCLEOTIDE SEQUENCE</scope>
    <source>
        <strain evidence="6">BS-T2-15</strain>
    </source>
</reference>
<dbReference type="InterPro" id="IPR053398">
    <property type="entry name" value="HPT_OtnI_isomerases"/>
</dbReference>
<keyword evidence="1 2" id="KW-0413">Isomerase</keyword>
<comment type="similarity">
    <text evidence="2">Belongs to the hyi family.</text>
</comment>
<dbReference type="AlphaFoldDB" id="A0A9X1YJM7"/>
<sequence>MLRFAANVSMLFAEAPFLDRFALAARAGFAAVECQFPYEVPAAEIRARLDDHGLAMVLHNLPAGDWTAGERGLACLPDRVAEFRAGVSRAIAHAHALGVGQVNCLAGIAPPGADVDALRRTLVDNLRFTARAFAAEGLKLLVEPINTFDIPGFFVNRTAQCVALLDDVGEPNVFVQYDAYHMQRMEGELAGTLARHLPRIAHVQVADNPGRHEPGTGEIRFEFLFAELERLGYDGWIGCEYRPAGRTDAGLGWLPAGALRPRWRQAAKPPSISRSAPVTKAASGPAR</sequence>
<dbReference type="NCBIfam" id="NF043033">
    <property type="entry name" value="OxoTetrIsom"/>
    <property type="match status" value="1"/>
</dbReference>
<protein>
    <submittedName>
        <fullName evidence="6">Hydroxypyruvate isomerase</fullName>
        <ecNumber evidence="6">5.3.1.22</ecNumber>
    </submittedName>
</protein>
<feature type="active site" description="Proton donor/acceptor" evidence="3">
    <location>
        <position position="143"/>
    </location>
</feature>
<dbReference type="PIRSF" id="PIRSF006241">
    <property type="entry name" value="HyI"/>
    <property type="match status" value="1"/>
</dbReference>
<dbReference type="InterPro" id="IPR026040">
    <property type="entry name" value="HyI-like"/>
</dbReference>
<evidence type="ECO:0000313" key="6">
    <source>
        <dbReference type="EMBL" id="MCK9685597.1"/>
    </source>
</evidence>
<dbReference type="Gene3D" id="3.20.20.150">
    <property type="entry name" value="Divalent-metal-dependent TIM barrel enzymes"/>
    <property type="match status" value="1"/>
</dbReference>
<proteinExistence type="inferred from homology"/>
<feature type="domain" description="Xylose isomerase-like TIM barrel" evidence="5">
    <location>
        <begin position="21"/>
        <end position="254"/>
    </location>
</feature>
<evidence type="ECO:0000313" key="7">
    <source>
        <dbReference type="Proteomes" id="UP001139353"/>
    </source>
</evidence>
<evidence type="ECO:0000256" key="4">
    <source>
        <dbReference type="SAM" id="MobiDB-lite"/>
    </source>
</evidence>
<dbReference type="EC" id="5.3.1.22" evidence="6"/>
<dbReference type="PANTHER" id="PTHR43489:SF6">
    <property type="entry name" value="HYDROXYPYRUVATE ISOMERASE-RELATED"/>
    <property type="match status" value="1"/>
</dbReference>
<dbReference type="RefSeq" id="WP_275681595.1">
    <property type="nucleotide sequence ID" value="NZ_JAJLJH010000001.1"/>
</dbReference>
<name>A0A9X1YJM7_9BURK</name>
<dbReference type="FunFam" id="3.20.20.150:FF:000007">
    <property type="entry name" value="Hydroxypyruvate isomerase"/>
    <property type="match status" value="1"/>
</dbReference>
<feature type="active site" description="Proton donor/acceptor" evidence="3">
    <location>
        <position position="240"/>
    </location>
</feature>
<dbReference type="NCBIfam" id="TIGR03234">
    <property type="entry name" value="OH-pyruv-isom"/>
    <property type="match status" value="1"/>
</dbReference>
<evidence type="ECO:0000256" key="3">
    <source>
        <dbReference type="PIRSR" id="PIRSR006241-50"/>
    </source>
</evidence>
<keyword evidence="7" id="KW-1185">Reference proteome</keyword>
<organism evidence="6 7">
    <name type="scientific">Scleromatobacter humisilvae</name>
    <dbReference type="NCBI Taxonomy" id="2897159"/>
    <lineage>
        <taxon>Bacteria</taxon>
        <taxon>Pseudomonadati</taxon>
        <taxon>Pseudomonadota</taxon>
        <taxon>Betaproteobacteria</taxon>
        <taxon>Burkholderiales</taxon>
        <taxon>Sphaerotilaceae</taxon>
        <taxon>Scleromatobacter</taxon>
    </lineage>
</organism>